<sequence>MHWLLRQLAFLAFPLTGIVSEVSAAAPSTGCGKPPTLITPGAATTPLTLSHNNKERQYYVKMPADYDQNHPYRLVLTLHALMGTAEQVTLGVGGYLPWYGLPDQMNDTVGAIYIAPDGLNNGWANQDGEDVGFLQKAMQAVEGDLCVDQTLRFSTGFSYGAAMSYALACSLGKQIRAVAALSGNPMISGCSGGAEPVAYYGEHGVGDAVLPIAGGREMRDRFVRNNGCAPQEPPEPASGSGTHIKTTYAGCDPDYPVVWVAFDGDHTPQPMDRGVAATFAAAESWNFFSQFE</sequence>
<gene>
    <name evidence="1" type="ORF">F4820DRAFT_407628</name>
</gene>
<keyword evidence="2" id="KW-1185">Reference proteome</keyword>
<dbReference type="Proteomes" id="UP001497700">
    <property type="component" value="Unassembled WGS sequence"/>
</dbReference>
<evidence type="ECO:0000313" key="2">
    <source>
        <dbReference type="Proteomes" id="UP001497700"/>
    </source>
</evidence>
<protein>
    <submittedName>
        <fullName evidence="1">Carbohydrate esterase family 1 protein</fullName>
    </submittedName>
</protein>
<reference evidence="1 2" key="1">
    <citation type="journal article" date="2022" name="New Phytol.">
        <title>Ecological generalism drives hyperdiversity of secondary metabolite gene clusters in xylarialean endophytes.</title>
        <authorList>
            <person name="Franco M.E.E."/>
            <person name="Wisecaver J.H."/>
            <person name="Arnold A.E."/>
            <person name="Ju Y.M."/>
            <person name="Slot J.C."/>
            <person name="Ahrendt S."/>
            <person name="Moore L.P."/>
            <person name="Eastman K.E."/>
            <person name="Scott K."/>
            <person name="Konkel Z."/>
            <person name="Mondo S.J."/>
            <person name="Kuo A."/>
            <person name="Hayes R.D."/>
            <person name="Haridas S."/>
            <person name="Andreopoulos B."/>
            <person name="Riley R."/>
            <person name="LaButti K."/>
            <person name="Pangilinan J."/>
            <person name="Lipzen A."/>
            <person name="Amirebrahimi M."/>
            <person name="Yan J."/>
            <person name="Adam C."/>
            <person name="Keymanesh K."/>
            <person name="Ng V."/>
            <person name="Louie K."/>
            <person name="Northen T."/>
            <person name="Drula E."/>
            <person name="Henrissat B."/>
            <person name="Hsieh H.M."/>
            <person name="Youens-Clark K."/>
            <person name="Lutzoni F."/>
            <person name="Miadlikowska J."/>
            <person name="Eastwood D.C."/>
            <person name="Hamelin R.C."/>
            <person name="Grigoriev I.V."/>
            <person name="U'Ren J.M."/>
        </authorList>
    </citation>
    <scope>NUCLEOTIDE SEQUENCE [LARGE SCALE GENOMIC DNA]</scope>
    <source>
        <strain evidence="1 2">CBS 119005</strain>
    </source>
</reference>
<accession>A0ACB9ZCI5</accession>
<comment type="caution">
    <text evidence="1">The sequence shown here is derived from an EMBL/GenBank/DDBJ whole genome shotgun (WGS) entry which is preliminary data.</text>
</comment>
<proteinExistence type="predicted"/>
<evidence type="ECO:0000313" key="1">
    <source>
        <dbReference type="EMBL" id="KAI4869232.1"/>
    </source>
</evidence>
<name>A0ACB9ZCI5_9PEZI</name>
<organism evidence="1 2">
    <name type="scientific">Hypoxylon rubiginosum</name>
    <dbReference type="NCBI Taxonomy" id="110542"/>
    <lineage>
        <taxon>Eukaryota</taxon>
        <taxon>Fungi</taxon>
        <taxon>Dikarya</taxon>
        <taxon>Ascomycota</taxon>
        <taxon>Pezizomycotina</taxon>
        <taxon>Sordariomycetes</taxon>
        <taxon>Xylariomycetidae</taxon>
        <taxon>Xylariales</taxon>
        <taxon>Hypoxylaceae</taxon>
        <taxon>Hypoxylon</taxon>
    </lineage>
</organism>
<dbReference type="EMBL" id="MU393432">
    <property type="protein sequence ID" value="KAI4869232.1"/>
    <property type="molecule type" value="Genomic_DNA"/>
</dbReference>